<proteinExistence type="predicted"/>
<reference evidence="2" key="2">
    <citation type="submission" date="2023-05" db="EMBL/GenBank/DDBJ databases">
        <authorList>
            <consortium name="Lawrence Berkeley National Laboratory"/>
            <person name="Steindorff A."/>
            <person name="Hensen N."/>
            <person name="Bonometti L."/>
            <person name="Westerberg I."/>
            <person name="Brannstrom I.O."/>
            <person name="Guillou S."/>
            <person name="Cros-Aarteil S."/>
            <person name="Calhoun S."/>
            <person name="Haridas S."/>
            <person name="Kuo A."/>
            <person name="Mondo S."/>
            <person name="Pangilinan J."/>
            <person name="Riley R."/>
            <person name="Labutti K."/>
            <person name="Andreopoulos B."/>
            <person name="Lipzen A."/>
            <person name="Chen C."/>
            <person name="Yanf M."/>
            <person name="Daum C."/>
            <person name="Ng V."/>
            <person name="Clum A."/>
            <person name="Ohm R."/>
            <person name="Martin F."/>
            <person name="Silar P."/>
            <person name="Natvig D."/>
            <person name="Lalanne C."/>
            <person name="Gautier V."/>
            <person name="Ament-Velasquez S.L."/>
            <person name="Kruys A."/>
            <person name="Hutchinson M.I."/>
            <person name="Powell A.J."/>
            <person name="Barry K."/>
            <person name="Miller A.N."/>
            <person name="Grigoriev I.V."/>
            <person name="Debuchy R."/>
            <person name="Gladieux P."/>
            <person name="Thoren M.H."/>
            <person name="Johannesson H."/>
        </authorList>
    </citation>
    <scope>NUCLEOTIDE SEQUENCE</scope>
    <source>
        <strain evidence="2">CBS 315.58</strain>
    </source>
</reference>
<protein>
    <submittedName>
        <fullName evidence="2">Uncharacterized protein</fullName>
    </submittedName>
</protein>
<keyword evidence="1" id="KW-0472">Membrane</keyword>
<dbReference type="EMBL" id="MU863889">
    <property type="protein sequence ID" value="KAK4203451.1"/>
    <property type="molecule type" value="Genomic_DNA"/>
</dbReference>
<dbReference type="AlphaFoldDB" id="A0AAN7AW40"/>
<dbReference type="PROSITE" id="PS51257">
    <property type="entry name" value="PROKAR_LIPOPROTEIN"/>
    <property type="match status" value="1"/>
</dbReference>
<feature type="transmembrane region" description="Helical" evidence="1">
    <location>
        <begin position="12"/>
        <end position="33"/>
    </location>
</feature>
<reference evidence="2" key="1">
    <citation type="journal article" date="2023" name="Mol. Phylogenet. Evol.">
        <title>Genome-scale phylogeny and comparative genomics of the fungal order Sordariales.</title>
        <authorList>
            <person name="Hensen N."/>
            <person name="Bonometti L."/>
            <person name="Westerberg I."/>
            <person name="Brannstrom I.O."/>
            <person name="Guillou S."/>
            <person name="Cros-Aarteil S."/>
            <person name="Calhoun S."/>
            <person name="Haridas S."/>
            <person name="Kuo A."/>
            <person name="Mondo S."/>
            <person name="Pangilinan J."/>
            <person name="Riley R."/>
            <person name="LaButti K."/>
            <person name="Andreopoulos B."/>
            <person name="Lipzen A."/>
            <person name="Chen C."/>
            <person name="Yan M."/>
            <person name="Daum C."/>
            <person name="Ng V."/>
            <person name="Clum A."/>
            <person name="Steindorff A."/>
            <person name="Ohm R.A."/>
            <person name="Martin F."/>
            <person name="Silar P."/>
            <person name="Natvig D.O."/>
            <person name="Lalanne C."/>
            <person name="Gautier V."/>
            <person name="Ament-Velasquez S.L."/>
            <person name="Kruys A."/>
            <person name="Hutchinson M.I."/>
            <person name="Powell A.J."/>
            <person name="Barry K."/>
            <person name="Miller A.N."/>
            <person name="Grigoriev I.V."/>
            <person name="Debuchy R."/>
            <person name="Gladieux P."/>
            <person name="Hiltunen Thoren M."/>
            <person name="Johannesson H."/>
        </authorList>
    </citation>
    <scope>NUCLEOTIDE SEQUENCE</scope>
    <source>
        <strain evidence="2">CBS 315.58</strain>
    </source>
</reference>
<gene>
    <name evidence="2" type="ORF">QBC40DRAFT_274789</name>
</gene>
<evidence type="ECO:0000256" key="1">
    <source>
        <dbReference type="SAM" id="Phobius"/>
    </source>
</evidence>
<name>A0AAN7AW40_9PEZI</name>
<comment type="caution">
    <text evidence="2">The sequence shown here is derived from an EMBL/GenBank/DDBJ whole genome shotgun (WGS) entry which is preliminary data.</text>
</comment>
<accession>A0AAN7AW40</accession>
<sequence length="150" mass="17445">MPVGKDVYKTRYHKGQCFILFTLVLQSCLLPTLTRNLSDLIRKPTMMAGIKSEEPVAVRPKFVPAVVIHCDLDLKRNCARYSSLNIPDTNPVFQAPAAPVPDRCKLIFQGGMRPYQLYHRRPFEHRWEEFKLERADEADWKQIKSPFDIE</sequence>
<evidence type="ECO:0000313" key="3">
    <source>
        <dbReference type="Proteomes" id="UP001303160"/>
    </source>
</evidence>
<keyword evidence="1" id="KW-0812">Transmembrane</keyword>
<dbReference type="Proteomes" id="UP001303160">
    <property type="component" value="Unassembled WGS sequence"/>
</dbReference>
<evidence type="ECO:0000313" key="2">
    <source>
        <dbReference type="EMBL" id="KAK4203451.1"/>
    </source>
</evidence>
<keyword evidence="1" id="KW-1133">Transmembrane helix</keyword>
<keyword evidence="3" id="KW-1185">Reference proteome</keyword>
<organism evidence="2 3">
    <name type="scientific">Triangularia verruculosa</name>
    <dbReference type="NCBI Taxonomy" id="2587418"/>
    <lineage>
        <taxon>Eukaryota</taxon>
        <taxon>Fungi</taxon>
        <taxon>Dikarya</taxon>
        <taxon>Ascomycota</taxon>
        <taxon>Pezizomycotina</taxon>
        <taxon>Sordariomycetes</taxon>
        <taxon>Sordariomycetidae</taxon>
        <taxon>Sordariales</taxon>
        <taxon>Podosporaceae</taxon>
        <taxon>Triangularia</taxon>
    </lineage>
</organism>